<dbReference type="PROSITE" id="PS51485">
    <property type="entry name" value="PHYTOCYANIN"/>
    <property type="match status" value="1"/>
</dbReference>
<name>A0A166AAA5_DAUCS</name>
<evidence type="ECO:0000256" key="2">
    <source>
        <dbReference type="ARBA" id="ARBA00023180"/>
    </source>
</evidence>
<dbReference type="InterPro" id="IPR006740">
    <property type="entry name" value="DUF604"/>
</dbReference>
<keyword evidence="1" id="KW-0479">Metal-binding</keyword>
<dbReference type="Pfam" id="PF02298">
    <property type="entry name" value="Cu_bind_like"/>
    <property type="match status" value="1"/>
</dbReference>
<organism evidence="5">
    <name type="scientific">Daucus carota subsp. sativus</name>
    <name type="common">Carrot</name>
    <dbReference type="NCBI Taxonomy" id="79200"/>
    <lineage>
        <taxon>Eukaryota</taxon>
        <taxon>Viridiplantae</taxon>
        <taxon>Streptophyta</taxon>
        <taxon>Embryophyta</taxon>
        <taxon>Tracheophyta</taxon>
        <taxon>Spermatophyta</taxon>
        <taxon>Magnoliopsida</taxon>
        <taxon>eudicotyledons</taxon>
        <taxon>Gunneridae</taxon>
        <taxon>Pentapetalae</taxon>
        <taxon>asterids</taxon>
        <taxon>campanulids</taxon>
        <taxon>Apiales</taxon>
        <taxon>Apiaceae</taxon>
        <taxon>Apioideae</taxon>
        <taxon>Scandiceae</taxon>
        <taxon>Daucinae</taxon>
        <taxon>Daucus</taxon>
        <taxon>Daucus sect. Daucus</taxon>
    </lineage>
</organism>
<dbReference type="Gene3D" id="3.90.550.50">
    <property type="match status" value="1"/>
</dbReference>
<gene>
    <name evidence="5" type="ORF">DCAR_009693</name>
</gene>
<dbReference type="CDD" id="cd04216">
    <property type="entry name" value="Phytocyanin"/>
    <property type="match status" value="1"/>
</dbReference>
<dbReference type="InterPro" id="IPR003245">
    <property type="entry name" value="Phytocyanin_dom"/>
</dbReference>
<dbReference type="EMBL" id="LNRQ01000003">
    <property type="protein sequence ID" value="KZN00939.1"/>
    <property type="molecule type" value="Genomic_DNA"/>
</dbReference>
<feature type="domain" description="Phytocyanin" evidence="4">
    <location>
        <begin position="419"/>
        <end position="518"/>
    </location>
</feature>
<dbReference type="InterPro" id="IPR008972">
    <property type="entry name" value="Cupredoxin"/>
</dbReference>
<comment type="caution">
    <text evidence="5">The sequence shown here is derived from an EMBL/GenBank/DDBJ whole genome shotgun (WGS) entry which is preliminary data.</text>
</comment>
<dbReference type="AlphaFoldDB" id="A0A166AAA5"/>
<evidence type="ECO:0000259" key="4">
    <source>
        <dbReference type="PROSITE" id="PS51485"/>
    </source>
</evidence>
<dbReference type="Gramene" id="KZN00939">
    <property type="protein sequence ID" value="KZN00939"/>
    <property type="gene ID" value="DCAR_009693"/>
</dbReference>
<dbReference type="PANTHER" id="PTHR10811">
    <property type="entry name" value="FRINGE-RELATED"/>
    <property type="match status" value="1"/>
</dbReference>
<dbReference type="SUPFAM" id="SSF49503">
    <property type="entry name" value="Cupredoxins"/>
    <property type="match status" value="1"/>
</dbReference>
<dbReference type="Gene3D" id="2.60.40.420">
    <property type="entry name" value="Cupredoxins - blue copper proteins"/>
    <property type="match status" value="1"/>
</dbReference>
<keyword evidence="2" id="KW-0325">Glycoprotein</keyword>
<feature type="region of interest" description="Disordered" evidence="3">
    <location>
        <begin position="525"/>
        <end position="572"/>
    </location>
</feature>
<dbReference type="STRING" id="79200.A0A166AAA5"/>
<protein>
    <recommendedName>
        <fullName evidence="4">Phytocyanin domain-containing protein</fullName>
    </recommendedName>
</protein>
<reference evidence="5" key="1">
    <citation type="journal article" date="2016" name="Nat. Genet.">
        <title>A high-quality carrot genome assembly provides new insights into carotenoid accumulation and asterid genome evolution.</title>
        <authorList>
            <person name="Iorizzo M."/>
            <person name="Ellison S."/>
            <person name="Senalik D."/>
            <person name="Zeng P."/>
            <person name="Satapoomin P."/>
            <person name="Huang J."/>
            <person name="Bowman M."/>
            <person name="Iovene M."/>
            <person name="Sanseverino W."/>
            <person name="Cavagnaro P."/>
            <person name="Yildiz M."/>
            <person name="Macko-Podgorni A."/>
            <person name="Moranska E."/>
            <person name="Grzebelus E."/>
            <person name="Grzebelus D."/>
            <person name="Ashrafi H."/>
            <person name="Zheng Z."/>
            <person name="Cheng S."/>
            <person name="Spooner D."/>
            <person name="Van Deynze A."/>
            <person name="Simon P."/>
        </authorList>
    </citation>
    <scope>NUCLEOTIDE SEQUENCE [LARGE SCALE GENOMIC DNA]</scope>
    <source>
        <tissue evidence="5">Leaf</tissue>
    </source>
</reference>
<evidence type="ECO:0000256" key="3">
    <source>
        <dbReference type="SAM" id="MobiDB-lite"/>
    </source>
</evidence>
<accession>A0A166AAA5</accession>
<dbReference type="Pfam" id="PF04646">
    <property type="entry name" value="DUF604"/>
    <property type="match status" value="1"/>
</dbReference>
<dbReference type="GO" id="GO:0009055">
    <property type="term" value="F:electron transfer activity"/>
    <property type="evidence" value="ECO:0007669"/>
    <property type="project" value="InterPro"/>
</dbReference>
<dbReference type="FunFam" id="2.60.40.420:FF:000003">
    <property type="entry name" value="Blue copper"/>
    <property type="match status" value="1"/>
</dbReference>
<sequence length="614" mass="67530">MSHGISEKTIFAFGGNQKQCEAVCFLITTQLHPIKIICSLLYACPETLLTSSTRIKEDPGLLSASGVARVVAETVALNHTNVRWFVFGDDDTVFFPENLVKVLSKYDYKLWYYIGSNSESFTQNSFFSFDMAYGGGGFAISYPLATNFSSCINRYPGLYGSDARITSCLAELGVTLTKEPGFHQVDMRGDLFGLLAAHPVAPLISLHHLDIMNPIFPYMTSSMKALEHLYEAAEHDPQRIMQQTVCYDRWFLWTVSVSWGYAVQLLRAQKTFRPFQMDNYMNNYYNIDVREYEADRCRRAVVFYMDQVSSSKRGEIQSVYRNNALQSMYAKLIHANCSRRLALPLKLEEIRVFSNKYNPSFKQLLAPRRLCCEVLPSSRGLSLEKGIGLVLVEYCRPTCPVLDCIEPTAMIINSAIATTTFKVGGPTGGWDIATNLKAWSSSQAFSVGDSLIFQYTPNHNLLEVSKEDYEACQSSNPIQVFPSGATPIPLTAPGSRYFICGVVGHCSLGMKVEILTLGASAPLPAAQSPETTTLPSDPPISPAAFPSPIETPSTQSPASAGGPMTVPTFPLTGSPQSYNPANALSTLPPPVSAAKVRATSSILFLIFMLGALFL</sequence>
<dbReference type="GO" id="GO:0046872">
    <property type="term" value="F:metal ion binding"/>
    <property type="evidence" value="ECO:0007669"/>
    <property type="project" value="UniProtKB-KW"/>
</dbReference>
<evidence type="ECO:0000256" key="1">
    <source>
        <dbReference type="ARBA" id="ARBA00022723"/>
    </source>
</evidence>
<proteinExistence type="predicted"/>
<evidence type="ECO:0000313" key="5">
    <source>
        <dbReference type="EMBL" id="KZN00939.1"/>
    </source>
</evidence>